<evidence type="ECO:0000256" key="1">
    <source>
        <dbReference type="ARBA" id="ARBA00010466"/>
    </source>
</evidence>
<dbReference type="Gene3D" id="1.10.10.10">
    <property type="entry name" value="Winged helix-like DNA-binding domain superfamily/Winged helix DNA-binding domain"/>
    <property type="match status" value="1"/>
</dbReference>
<keyword evidence="2" id="KW-0805">Transcription regulation</keyword>
<dbReference type="GO" id="GO:0003700">
    <property type="term" value="F:DNA-binding transcription factor activity"/>
    <property type="evidence" value="ECO:0007669"/>
    <property type="project" value="InterPro"/>
</dbReference>
<dbReference type="EMBL" id="RQZC01000022">
    <property type="protein sequence ID" value="RRD26099.1"/>
    <property type="molecule type" value="Genomic_DNA"/>
</dbReference>
<keyword evidence="4" id="KW-0804">Transcription</keyword>
<evidence type="ECO:0000256" key="3">
    <source>
        <dbReference type="ARBA" id="ARBA00023125"/>
    </source>
</evidence>
<protein>
    <submittedName>
        <fullName evidence="6">MarR family transcriptional regulator</fullName>
    </submittedName>
</protein>
<feature type="domain" description="HTH cro/C1-type" evidence="5">
    <location>
        <begin position="24"/>
        <end position="45"/>
    </location>
</feature>
<dbReference type="Pfam" id="PF12802">
    <property type="entry name" value="MarR_2"/>
    <property type="match status" value="1"/>
</dbReference>
<evidence type="ECO:0000256" key="2">
    <source>
        <dbReference type="ARBA" id="ARBA00023015"/>
    </source>
</evidence>
<dbReference type="PANTHER" id="PTHR34294:SF1">
    <property type="entry name" value="TRANSCRIPTIONAL REGULATOR LSRR"/>
    <property type="match status" value="1"/>
</dbReference>
<dbReference type="InterPro" id="IPR036388">
    <property type="entry name" value="WH-like_DNA-bd_sf"/>
</dbReference>
<dbReference type="AlphaFoldDB" id="A0A3P1UVU5"/>
<gene>
    <name evidence="6" type="ORF">EII10_10380</name>
</gene>
<keyword evidence="7" id="KW-1185">Reference proteome</keyword>
<dbReference type="OrthoDB" id="186585at2"/>
<accession>A0A3P1UVU5</accession>
<organism evidence="6 7">
    <name type="scientific">Actinomyces bowdenii</name>
    <dbReference type="NCBI Taxonomy" id="131109"/>
    <lineage>
        <taxon>Bacteria</taxon>
        <taxon>Bacillati</taxon>
        <taxon>Actinomycetota</taxon>
        <taxon>Actinomycetes</taxon>
        <taxon>Actinomycetales</taxon>
        <taxon>Actinomycetaceae</taxon>
        <taxon>Actinomyces</taxon>
    </lineage>
</organism>
<dbReference type="RefSeq" id="WP_124934431.1">
    <property type="nucleotide sequence ID" value="NZ_JAGFOU010000014.1"/>
</dbReference>
<keyword evidence="3" id="KW-0238">DNA-binding</keyword>
<comment type="caution">
    <text evidence="6">The sequence shown here is derived from an EMBL/GenBank/DDBJ whole genome shotgun (WGS) entry which is preliminary data.</text>
</comment>
<proteinExistence type="inferred from homology"/>
<dbReference type="Proteomes" id="UP000271272">
    <property type="component" value="Unassembled WGS sequence"/>
</dbReference>
<evidence type="ECO:0000313" key="6">
    <source>
        <dbReference type="EMBL" id="RRD26099.1"/>
    </source>
</evidence>
<dbReference type="InterPro" id="IPR007324">
    <property type="entry name" value="Sugar-bd_dom_put"/>
</dbReference>
<sequence length="325" mass="35908">MTAYASGLSAKEAQALDAAKLYYAGLTQQEVAQRLHVSRPTVSKLLAYAHRRGFVRIEIHDPREQDPMLLETLRERFNLLDVRLVSPVGPGEDLLRSALGREGAALLSSLVRDGDRIGVVGSRTLVELARSLEPVPRHHVELVQMARGLLPAERGLDEEACLVRMARAFDARLHFLDMPLVLGSIAERNDLHRAPQGRRLMEMVDQVRIALFTVGEIRSDLQHLGREVLSAAEREALIERGAGDLCSHFIDVHGRICLPDLTHRTTGITLAELRRKEQRILVAGGQAKAPVIRAALANGYVNRLITDVSAARGVLEIDDALAPRR</sequence>
<dbReference type="SUPFAM" id="SSF100950">
    <property type="entry name" value="NagB/RpiA/CoA transferase-like"/>
    <property type="match status" value="1"/>
</dbReference>
<evidence type="ECO:0000259" key="5">
    <source>
        <dbReference type="PROSITE" id="PS50943"/>
    </source>
</evidence>
<dbReference type="GO" id="GO:0003677">
    <property type="term" value="F:DNA binding"/>
    <property type="evidence" value="ECO:0007669"/>
    <property type="project" value="UniProtKB-KW"/>
</dbReference>
<comment type="similarity">
    <text evidence="1">Belongs to the SorC transcriptional regulatory family.</text>
</comment>
<dbReference type="InterPro" id="IPR000835">
    <property type="entry name" value="HTH_MarR-typ"/>
</dbReference>
<dbReference type="PROSITE" id="PS50943">
    <property type="entry name" value="HTH_CROC1"/>
    <property type="match status" value="1"/>
</dbReference>
<reference evidence="6 7" key="1">
    <citation type="submission" date="2018-11" db="EMBL/GenBank/DDBJ databases">
        <title>Genomes From Bacteria Associated with the Canine Oral Cavity: a Test Case for Automated Genome-Based Taxonomic Assignment.</title>
        <authorList>
            <person name="Coil D.A."/>
            <person name="Jospin G."/>
            <person name="Darling A.E."/>
            <person name="Wallis C."/>
            <person name="Davis I.J."/>
            <person name="Harris S."/>
            <person name="Eisen J.A."/>
            <person name="Holcombe L.J."/>
            <person name="O'Flynn C."/>
        </authorList>
    </citation>
    <scope>NUCLEOTIDE SEQUENCE [LARGE SCALE GENOMIC DNA]</scope>
    <source>
        <strain evidence="6 7">OH5050</strain>
    </source>
</reference>
<dbReference type="Pfam" id="PF04198">
    <property type="entry name" value="Sugar-bind"/>
    <property type="match status" value="1"/>
</dbReference>
<name>A0A3P1UVU5_9ACTO</name>
<evidence type="ECO:0000313" key="7">
    <source>
        <dbReference type="Proteomes" id="UP000271272"/>
    </source>
</evidence>
<dbReference type="GO" id="GO:0030246">
    <property type="term" value="F:carbohydrate binding"/>
    <property type="evidence" value="ECO:0007669"/>
    <property type="project" value="InterPro"/>
</dbReference>
<dbReference type="InterPro" id="IPR037171">
    <property type="entry name" value="NagB/RpiA_transferase-like"/>
</dbReference>
<evidence type="ECO:0000256" key="4">
    <source>
        <dbReference type="ARBA" id="ARBA00023163"/>
    </source>
</evidence>
<dbReference type="InterPro" id="IPR051054">
    <property type="entry name" value="SorC_transcr_regulators"/>
</dbReference>
<dbReference type="InterPro" id="IPR001387">
    <property type="entry name" value="Cro/C1-type_HTH"/>
</dbReference>
<dbReference type="PANTHER" id="PTHR34294">
    <property type="entry name" value="TRANSCRIPTIONAL REGULATOR-RELATED"/>
    <property type="match status" value="1"/>
</dbReference>
<dbReference type="Gene3D" id="3.40.50.1360">
    <property type="match status" value="1"/>
</dbReference>